<dbReference type="Proteomes" id="UP001319104">
    <property type="component" value="Unassembled WGS sequence"/>
</dbReference>
<keyword evidence="3" id="KW-1185">Reference proteome</keyword>
<protein>
    <recommendedName>
        <fullName evidence="1">DUF5675 domain-containing protein</fullName>
    </recommendedName>
</protein>
<name>A0AAP2G6D9_9BACT</name>
<dbReference type="EMBL" id="JAHCMY010000027">
    <property type="protein sequence ID" value="MBS9525966.1"/>
    <property type="molecule type" value="Genomic_DNA"/>
</dbReference>
<comment type="caution">
    <text evidence="2">The sequence shown here is derived from an EMBL/GenBank/DDBJ whole genome shotgun (WGS) entry which is preliminary data.</text>
</comment>
<evidence type="ECO:0000259" key="1">
    <source>
        <dbReference type="Pfam" id="PF18925"/>
    </source>
</evidence>
<feature type="domain" description="DUF5675" evidence="1">
    <location>
        <begin position="4"/>
        <end position="115"/>
    </location>
</feature>
<accession>A0AAP2G6D9</accession>
<proteinExistence type="predicted"/>
<dbReference type="InterPro" id="IPR043732">
    <property type="entry name" value="DUF5675"/>
</dbReference>
<sequence>MQLHLEREYWPAGTNGTLTVEDYKLGKFIELPWRRNRPNVSCIPEGVYKLAKRYSEKWGWHVEVKDVPNRSLILIHPANDALQHLRGCLAPVSKITGEGKGSKSRVAFEKFKEMVYAAIDGGEEVILEIRSYPDAALNLSQYELSWME</sequence>
<gene>
    <name evidence="2" type="ORF">KI659_18240</name>
</gene>
<evidence type="ECO:0000313" key="2">
    <source>
        <dbReference type="EMBL" id="MBS9525966.1"/>
    </source>
</evidence>
<reference evidence="2 3" key="1">
    <citation type="submission" date="2021-05" db="EMBL/GenBank/DDBJ databases">
        <authorList>
            <person name="Zhang Z.D."/>
            <person name="Osman G."/>
        </authorList>
    </citation>
    <scope>NUCLEOTIDE SEQUENCE [LARGE SCALE GENOMIC DNA]</scope>
    <source>
        <strain evidence="2 3">KCTC 32217</strain>
    </source>
</reference>
<dbReference type="Pfam" id="PF18925">
    <property type="entry name" value="DUF5675"/>
    <property type="match status" value="1"/>
</dbReference>
<evidence type="ECO:0000313" key="3">
    <source>
        <dbReference type="Proteomes" id="UP001319104"/>
    </source>
</evidence>
<organism evidence="2 3">
    <name type="scientific">Litoribacter ruber</name>
    <dbReference type="NCBI Taxonomy" id="702568"/>
    <lineage>
        <taxon>Bacteria</taxon>
        <taxon>Pseudomonadati</taxon>
        <taxon>Bacteroidota</taxon>
        <taxon>Cytophagia</taxon>
        <taxon>Cytophagales</taxon>
        <taxon>Cyclobacteriaceae</taxon>
        <taxon>Litoribacter</taxon>
    </lineage>
</organism>
<dbReference type="AlphaFoldDB" id="A0AAP2G6D9"/>